<feature type="region of interest" description="Disordered" evidence="1">
    <location>
        <begin position="1"/>
        <end position="54"/>
    </location>
</feature>
<dbReference type="EMBL" id="KK915084">
    <property type="protein sequence ID" value="KDP24718.1"/>
    <property type="molecule type" value="Genomic_DNA"/>
</dbReference>
<gene>
    <name evidence="2" type="ORF">JCGZ_25709</name>
</gene>
<evidence type="ECO:0000256" key="1">
    <source>
        <dbReference type="SAM" id="MobiDB-lite"/>
    </source>
</evidence>
<sequence>MGLSGNEETTVNGGEVSYCRPDSGQMAHRLAELMSKSNSPSNSKQSSGSLVKFP</sequence>
<evidence type="ECO:0000313" key="2">
    <source>
        <dbReference type="EMBL" id="KDP24718.1"/>
    </source>
</evidence>
<dbReference type="AlphaFoldDB" id="A0A067JPL0"/>
<feature type="compositionally biased region" description="Low complexity" evidence="1">
    <location>
        <begin position="35"/>
        <end position="54"/>
    </location>
</feature>
<name>A0A067JPL0_JATCU</name>
<organism evidence="2 3">
    <name type="scientific">Jatropha curcas</name>
    <name type="common">Barbados nut</name>
    <dbReference type="NCBI Taxonomy" id="180498"/>
    <lineage>
        <taxon>Eukaryota</taxon>
        <taxon>Viridiplantae</taxon>
        <taxon>Streptophyta</taxon>
        <taxon>Embryophyta</taxon>
        <taxon>Tracheophyta</taxon>
        <taxon>Spermatophyta</taxon>
        <taxon>Magnoliopsida</taxon>
        <taxon>eudicotyledons</taxon>
        <taxon>Gunneridae</taxon>
        <taxon>Pentapetalae</taxon>
        <taxon>rosids</taxon>
        <taxon>fabids</taxon>
        <taxon>Malpighiales</taxon>
        <taxon>Euphorbiaceae</taxon>
        <taxon>Crotonoideae</taxon>
        <taxon>Jatropheae</taxon>
        <taxon>Jatropha</taxon>
    </lineage>
</organism>
<protein>
    <submittedName>
        <fullName evidence="2">Uncharacterized protein</fullName>
    </submittedName>
</protein>
<reference evidence="2 3" key="1">
    <citation type="journal article" date="2014" name="PLoS ONE">
        <title>Global Analysis of Gene Expression Profiles in Physic Nut (Jatropha curcas L.) Seedlings Exposed to Salt Stress.</title>
        <authorList>
            <person name="Zhang L."/>
            <person name="Zhang C."/>
            <person name="Wu P."/>
            <person name="Chen Y."/>
            <person name="Li M."/>
            <person name="Jiang H."/>
            <person name="Wu G."/>
        </authorList>
    </citation>
    <scope>NUCLEOTIDE SEQUENCE [LARGE SCALE GENOMIC DNA]</scope>
    <source>
        <strain evidence="3">cv. GZQX0401</strain>
        <tissue evidence="2">Young leaves</tissue>
    </source>
</reference>
<accession>A0A067JPL0</accession>
<dbReference type="Proteomes" id="UP000027138">
    <property type="component" value="Unassembled WGS sequence"/>
</dbReference>
<proteinExistence type="predicted"/>
<keyword evidence="3" id="KW-1185">Reference proteome</keyword>
<evidence type="ECO:0000313" key="3">
    <source>
        <dbReference type="Proteomes" id="UP000027138"/>
    </source>
</evidence>
<feature type="compositionally biased region" description="Polar residues" evidence="1">
    <location>
        <begin position="1"/>
        <end position="12"/>
    </location>
</feature>